<feature type="compositionally biased region" description="Polar residues" evidence="6">
    <location>
        <begin position="1190"/>
        <end position="1202"/>
    </location>
</feature>
<comment type="caution">
    <text evidence="8">The sequence shown here is derived from an EMBL/GenBank/DDBJ whole genome shotgun (WGS) entry which is preliminary data.</text>
</comment>
<evidence type="ECO:0000313" key="9">
    <source>
        <dbReference type="Proteomes" id="UP001460270"/>
    </source>
</evidence>
<keyword evidence="5" id="KW-0966">Cell projection</keyword>
<dbReference type="Gene3D" id="3.10.20.230">
    <property type="entry name" value="Doublecortin domain"/>
    <property type="match status" value="2"/>
</dbReference>
<accession>A0AAW0Q063</accession>
<feature type="region of interest" description="Disordered" evidence="6">
    <location>
        <begin position="1408"/>
        <end position="1466"/>
    </location>
</feature>
<dbReference type="Pfam" id="PF03607">
    <property type="entry name" value="DCX"/>
    <property type="match status" value="2"/>
</dbReference>
<evidence type="ECO:0000256" key="5">
    <source>
        <dbReference type="ARBA" id="ARBA00023273"/>
    </source>
</evidence>
<comment type="subcellular location">
    <subcellularLocation>
        <location evidence="1">Cell projection</location>
    </subcellularLocation>
    <subcellularLocation>
        <location evidence="2">Cytoplasm</location>
    </subcellularLocation>
</comment>
<sequence length="1466" mass="162471">MVINARTFKTFDALLDALSKKVPLAFGVRTISTPRGIHFVKGLDDLYDGGAYVCSDQKRVKPINLKELNRRQVPWNTTRAVSARRRRQGAVLETMRKMTERVAVRTPKRLEVIKNRDPSVRRTIILQKRTAPTFDALLDYLSQILLFPVLKLYSTDGRRVDGLAALILCSGVIVAAGNEPFRLGNYRFQKSSQMAQAVFMESSEASVPQPQAYNNKSSLNGKSSRKFSPSSERYIVNQINKSRYGNYSPEVPNELVNPETAVETCANAPVENHCHTGIIPQDEDIEKSFRVNQDGSMTVEMKVRLKIKEEEMLHWTTTVSRSSLSKQSAYPMISETANSSPDCNNASEKKRNVSEEETKQANLPAERKSSVVFIEEKLCDTPEVIERKSVYRRPPTPGPVKKKGVKIIPRTEVQELDQYTYKKTTSDKNTTEEYHVVRHSSSRSNRPVPKPRKNTTKNGVAEVLQVEHNGYGVKETVLHIYERQGCRDAYFVNEQYSVDSVPMDESSSELKLANDRRQSINNDCDIDSSWQPPVVDPAQHQNEEILSLSSEPLSTSCKITNNLSSVTDNLTQTVPLQDVVKANKGDRKRMAKHGEKQKSLASSLDKKPEKLSNKASVGKRSSMDSAKTGQKPPIKEKATESNLKSPTMAAPYNGHNVNVPDTKTTTNKMKKSISDILKPKKSVPANQRALSPKKSVNKNARSSKKSVEIGESSAPIPSVNPSPSEIHQYVENWLEKVSPEVVPYVDEDPKSQSKVEFQLGDDSEGEEKNQSQFYMENNCASSEDIKKSDSSLSVPVVKKGQCKVSQDGRLYKSEVAINSVGDIISSPKNKLKPVIRQICSSVECISRAAQSNTMPHIAKSTSLPDFPSQVASVFGSSCKTFLSFLSVMTLRDSLTGFAPSHGSSPKLSSEAMLMMESLQKISTIENEKKLRASLSDLQNKASSQLKEQWQDYQMKRGKSASALESEIDAVCQNMNEFGDEQLGISEIIDELSIPADLRAEIFTAIQQAFSSCPVSEISMTEIDQNQSALREEQLVIGGDVIEKDRKCSGSLDEAVLLKGQSSEEVNKVVEEEISSAKQVDLLGNVLKNRRSTDEDSEHEKEEDKGTVDSEVVDEQTNVISQTDLEEEDEDTFQDTDSNVVHSGKNVSEKAGGEQNEEHENYSQDEASQNVLEEALYLERENSSCDEVKSDSLQNPSIKSTSKYSSEGKCVEDKCNGSYSVSELETENFNLNNPFEISQDLLDFVNSAIQSSSLIFTYDSQGNVKVAPNVQPAQTTGRDSTLDFKCLPSPNTSEITDYRPDSLESVGYKTQESLDIVTESEDLDTPFAVCKHSPHKTQDISDEQAVLERTDSKLSSATCKSKTSLSTNDSGTKNLKGGLTEQCVSSVPGKHSPDGVLIDHGRWLLKENHLIRKSPPESTDMYGNLDNTSMDTSVGEDSPTHYQSQANPLTALSSSELEEMTKPATPK</sequence>
<dbReference type="GO" id="GO:0035082">
    <property type="term" value="P:axoneme assembly"/>
    <property type="evidence" value="ECO:0007669"/>
    <property type="project" value="TreeGrafter"/>
</dbReference>
<evidence type="ECO:0000256" key="2">
    <source>
        <dbReference type="ARBA" id="ARBA00004496"/>
    </source>
</evidence>
<dbReference type="PANTHER" id="PTHR23005">
    <property type="entry name" value="RETINITIS PIGMENTOSA 1 PROTEIN"/>
    <property type="match status" value="1"/>
</dbReference>
<gene>
    <name evidence="8" type="ORF">WMY93_000749</name>
</gene>
<dbReference type="EMBL" id="JBBPFD010000001">
    <property type="protein sequence ID" value="KAK7945021.1"/>
    <property type="molecule type" value="Genomic_DNA"/>
</dbReference>
<evidence type="ECO:0000256" key="4">
    <source>
        <dbReference type="ARBA" id="ARBA00022737"/>
    </source>
</evidence>
<name>A0AAW0Q063_9GOBI</name>
<feature type="region of interest" description="Disordered" evidence="6">
    <location>
        <begin position="747"/>
        <end position="769"/>
    </location>
</feature>
<feature type="compositionally biased region" description="Basic and acidic residues" evidence="6">
    <location>
        <begin position="592"/>
        <end position="612"/>
    </location>
</feature>
<dbReference type="InterPro" id="IPR003533">
    <property type="entry name" value="Doublecortin_dom"/>
</dbReference>
<keyword evidence="3" id="KW-0963">Cytoplasm</keyword>
<dbReference type="GO" id="GO:0043005">
    <property type="term" value="C:neuron projection"/>
    <property type="evidence" value="ECO:0007669"/>
    <property type="project" value="UniProtKB-ARBA"/>
</dbReference>
<feature type="region of interest" description="Disordered" evidence="6">
    <location>
        <begin position="209"/>
        <end position="229"/>
    </location>
</feature>
<feature type="region of interest" description="Disordered" evidence="6">
    <location>
        <begin position="583"/>
        <end position="723"/>
    </location>
</feature>
<keyword evidence="9" id="KW-1185">Reference proteome</keyword>
<evidence type="ECO:0000256" key="1">
    <source>
        <dbReference type="ARBA" id="ARBA00004316"/>
    </source>
</evidence>
<feature type="compositionally biased region" description="Polar residues" evidence="6">
    <location>
        <begin position="655"/>
        <end position="667"/>
    </location>
</feature>
<evidence type="ECO:0000259" key="7">
    <source>
        <dbReference type="PROSITE" id="PS50309"/>
    </source>
</evidence>
<dbReference type="GO" id="GO:0005930">
    <property type="term" value="C:axoneme"/>
    <property type="evidence" value="ECO:0007669"/>
    <property type="project" value="TreeGrafter"/>
</dbReference>
<feature type="compositionally biased region" description="Basic and acidic residues" evidence="6">
    <location>
        <begin position="424"/>
        <end position="436"/>
    </location>
</feature>
<protein>
    <recommendedName>
        <fullName evidence="7">Doublecortin domain-containing protein</fullName>
    </recommendedName>
</protein>
<reference evidence="9" key="1">
    <citation type="submission" date="2024-04" db="EMBL/GenBank/DDBJ databases">
        <title>Salinicola lusitanus LLJ914,a marine bacterium isolated from the Okinawa Trough.</title>
        <authorList>
            <person name="Li J."/>
        </authorList>
    </citation>
    <scope>NUCLEOTIDE SEQUENCE [LARGE SCALE GENOMIC DNA]</scope>
</reference>
<evidence type="ECO:0000256" key="6">
    <source>
        <dbReference type="SAM" id="MobiDB-lite"/>
    </source>
</evidence>
<feature type="compositionally biased region" description="Basic and acidic residues" evidence="6">
    <location>
        <begin position="1090"/>
        <end position="1107"/>
    </location>
</feature>
<organism evidence="8 9">
    <name type="scientific">Mugilogobius chulae</name>
    <name type="common">yellowstripe goby</name>
    <dbReference type="NCBI Taxonomy" id="88201"/>
    <lineage>
        <taxon>Eukaryota</taxon>
        <taxon>Metazoa</taxon>
        <taxon>Chordata</taxon>
        <taxon>Craniata</taxon>
        <taxon>Vertebrata</taxon>
        <taxon>Euteleostomi</taxon>
        <taxon>Actinopterygii</taxon>
        <taxon>Neopterygii</taxon>
        <taxon>Teleostei</taxon>
        <taxon>Neoteleostei</taxon>
        <taxon>Acanthomorphata</taxon>
        <taxon>Gobiaria</taxon>
        <taxon>Gobiiformes</taxon>
        <taxon>Gobioidei</taxon>
        <taxon>Gobiidae</taxon>
        <taxon>Gobionellinae</taxon>
        <taxon>Mugilogobius</taxon>
    </lineage>
</organism>
<evidence type="ECO:0000256" key="3">
    <source>
        <dbReference type="ARBA" id="ARBA00022490"/>
    </source>
</evidence>
<evidence type="ECO:0000313" key="8">
    <source>
        <dbReference type="EMBL" id="KAK7945021.1"/>
    </source>
</evidence>
<keyword evidence="4" id="KW-0677">Repeat</keyword>
<feature type="region of interest" description="Disordered" evidence="6">
    <location>
        <begin position="423"/>
        <end position="456"/>
    </location>
</feature>
<proteinExistence type="predicted"/>
<feature type="domain" description="Doublecortin" evidence="7">
    <location>
        <begin position="108"/>
        <end position="187"/>
    </location>
</feature>
<feature type="region of interest" description="Disordered" evidence="6">
    <location>
        <begin position="1181"/>
        <end position="1202"/>
    </location>
</feature>
<dbReference type="PANTHER" id="PTHR23005:SF4">
    <property type="entry name" value="OXYGEN-REGULATED PROTEIN 1"/>
    <property type="match status" value="1"/>
</dbReference>
<dbReference type="SMART" id="SM00537">
    <property type="entry name" value="DCX"/>
    <property type="match status" value="2"/>
</dbReference>
<feature type="compositionally biased region" description="Basic and acidic residues" evidence="6">
    <location>
        <begin position="1146"/>
        <end position="1161"/>
    </location>
</feature>
<dbReference type="Proteomes" id="UP001460270">
    <property type="component" value="Unassembled WGS sequence"/>
</dbReference>
<feature type="compositionally biased region" description="Polar residues" evidence="6">
    <location>
        <begin position="335"/>
        <end position="346"/>
    </location>
</feature>
<feature type="compositionally biased region" description="Polar residues" evidence="6">
    <location>
        <begin position="1439"/>
        <end position="1454"/>
    </location>
</feature>
<feature type="region of interest" description="Disordered" evidence="6">
    <location>
        <begin position="320"/>
        <end position="364"/>
    </location>
</feature>
<dbReference type="GO" id="GO:0035556">
    <property type="term" value="P:intracellular signal transduction"/>
    <property type="evidence" value="ECO:0007669"/>
    <property type="project" value="InterPro"/>
</dbReference>
<feature type="domain" description="Doublecortin" evidence="7">
    <location>
        <begin position="1"/>
        <end position="66"/>
    </location>
</feature>
<dbReference type="PROSITE" id="PS50309">
    <property type="entry name" value="DC"/>
    <property type="match status" value="2"/>
</dbReference>
<dbReference type="InterPro" id="IPR036572">
    <property type="entry name" value="Doublecortin_dom_sf"/>
</dbReference>
<dbReference type="GO" id="GO:0060041">
    <property type="term" value="P:retina development in camera-type eye"/>
    <property type="evidence" value="ECO:0007669"/>
    <property type="project" value="TreeGrafter"/>
</dbReference>
<dbReference type="GO" id="GO:0042461">
    <property type="term" value="P:photoreceptor cell development"/>
    <property type="evidence" value="ECO:0007669"/>
    <property type="project" value="TreeGrafter"/>
</dbReference>
<dbReference type="SUPFAM" id="SSF89837">
    <property type="entry name" value="Doublecortin (DC)"/>
    <property type="match status" value="2"/>
</dbReference>
<feature type="compositionally biased region" description="Acidic residues" evidence="6">
    <location>
        <begin position="1123"/>
        <end position="1133"/>
    </location>
</feature>
<feature type="compositionally biased region" description="Basic and acidic residues" evidence="6">
    <location>
        <begin position="347"/>
        <end position="364"/>
    </location>
</feature>
<feature type="region of interest" description="Disordered" evidence="6">
    <location>
        <begin position="1085"/>
        <end position="1166"/>
    </location>
</feature>